<dbReference type="EMBL" id="SEOQ01000701">
    <property type="protein sequence ID" value="TFY58135.1"/>
    <property type="molecule type" value="Genomic_DNA"/>
</dbReference>
<sequence length="80" mass="8762">MSNLERARGTVEPLARASQNQLPSGLQMKNENEKRDGIEATSESKNVSGEDGNADGDKYGWKRDVLPVLLAFYLPKLGKA</sequence>
<name>A0A4Y9Y710_9AGAM</name>
<evidence type="ECO:0000313" key="3">
    <source>
        <dbReference type="Proteomes" id="UP000298327"/>
    </source>
</evidence>
<feature type="compositionally biased region" description="Polar residues" evidence="1">
    <location>
        <begin position="17"/>
        <end position="29"/>
    </location>
</feature>
<comment type="caution">
    <text evidence="2">The sequence shown here is derived from an EMBL/GenBank/DDBJ whole genome shotgun (WGS) entry which is preliminary data.</text>
</comment>
<dbReference type="AlphaFoldDB" id="A0A4Y9Y710"/>
<accession>A0A4Y9Y710</accession>
<gene>
    <name evidence="2" type="ORF">EVG20_g8267</name>
</gene>
<dbReference type="Proteomes" id="UP000298327">
    <property type="component" value="Unassembled WGS sequence"/>
</dbReference>
<organism evidence="2 3">
    <name type="scientific">Dentipellis fragilis</name>
    <dbReference type="NCBI Taxonomy" id="205917"/>
    <lineage>
        <taxon>Eukaryota</taxon>
        <taxon>Fungi</taxon>
        <taxon>Dikarya</taxon>
        <taxon>Basidiomycota</taxon>
        <taxon>Agaricomycotina</taxon>
        <taxon>Agaricomycetes</taxon>
        <taxon>Russulales</taxon>
        <taxon>Hericiaceae</taxon>
        <taxon>Dentipellis</taxon>
    </lineage>
</organism>
<keyword evidence="3" id="KW-1185">Reference proteome</keyword>
<evidence type="ECO:0000256" key="1">
    <source>
        <dbReference type="SAM" id="MobiDB-lite"/>
    </source>
</evidence>
<protein>
    <submittedName>
        <fullName evidence="2">Uncharacterized protein</fullName>
    </submittedName>
</protein>
<reference evidence="2 3" key="1">
    <citation type="submission" date="2019-02" db="EMBL/GenBank/DDBJ databases">
        <title>Genome sequencing of the rare red list fungi Dentipellis fragilis.</title>
        <authorList>
            <person name="Buettner E."/>
            <person name="Kellner H."/>
        </authorList>
    </citation>
    <scope>NUCLEOTIDE SEQUENCE [LARGE SCALE GENOMIC DNA]</scope>
    <source>
        <strain evidence="2 3">DSM 105465</strain>
    </source>
</reference>
<evidence type="ECO:0000313" key="2">
    <source>
        <dbReference type="EMBL" id="TFY58135.1"/>
    </source>
</evidence>
<proteinExistence type="predicted"/>
<feature type="region of interest" description="Disordered" evidence="1">
    <location>
        <begin position="1"/>
        <end position="59"/>
    </location>
</feature>